<dbReference type="Proteomes" id="UP000005446">
    <property type="component" value="Unassembled WGS sequence"/>
</dbReference>
<comment type="caution">
    <text evidence="1">The sequence shown here is derived from an EMBL/GenBank/DDBJ whole genome shotgun (WGS) entry which is preliminary data.</text>
</comment>
<evidence type="ECO:0000313" key="1">
    <source>
        <dbReference type="EMBL" id="EHL03702.1"/>
    </source>
</evidence>
<reference evidence="1 2" key="1">
    <citation type="journal article" date="2012" name="Eukaryot. Cell">
        <title>Genome sequence of the fungus Glarea lozoyensis: the first genome sequence of a species from the Helotiaceae family.</title>
        <authorList>
            <person name="Youssar L."/>
            <person name="Gruening B.A."/>
            <person name="Erxleben A."/>
            <person name="Guenther S."/>
            <person name="Huettel W."/>
        </authorList>
    </citation>
    <scope>NUCLEOTIDE SEQUENCE [LARGE SCALE GENOMIC DNA]</scope>
    <source>
        <strain evidence="2">ATCC 74030 / MF5533</strain>
    </source>
</reference>
<proteinExistence type="predicted"/>
<gene>
    <name evidence="1" type="ORF">M7I_0348</name>
</gene>
<evidence type="ECO:0000313" key="2">
    <source>
        <dbReference type="Proteomes" id="UP000005446"/>
    </source>
</evidence>
<dbReference type="EMBL" id="AGUE01000006">
    <property type="protein sequence ID" value="EHL03702.1"/>
    <property type="molecule type" value="Genomic_DNA"/>
</dbReference>
<dbReference type="HOGENOM" id="CLU_3351213_0_0_1"/>
<organism evidence="1 2">
    <name type="scientific">Glarea lozoyensis (strain ATCC 74030 / MF5533)</name>
    <dbReference type="NCBI Taxonomy" id="1104152"/>
    <lineage>
        <taxon>Eukaryota</taxon>
        <taxon>Fungi</taxon>
        <taxon>Dikarya</taxon>
        <taxon>Ascomycota</taxon>
        <taxon>Pezizomycotina</taxon>
        <taxon>Leotiomycetes</taxon>
        <taxon>Helotiales</taxon>
        <taxon>Helotiaceae</taxon>
        <taxon>Glarea</taxon>
    </lineage>
</organism>
<name>H0ED48_GLAL7</name>
<accession>H0ED48</accession>
<dbReference type="AlphaFoldDB" id="H0ED48"/>
<protein>
    <submittedName>
        <fullName evidence="1">Uncharacterized protein</fullName>
    </submittedName>
</protein>
<sequence>MYTKVRAPLAEVGRCLPLDFVSTQEAPLLEARVLAVV</sequence>
<keyword evidence="2" id="KW-1185">Reference proteome</keyword>
<dbReference type="InParanoid" id="H0ED48"/>